<keyword evidence="3" id="KW-1185">Reference proteome</keyword>
<evidence type="ECO:0000313" key="4">
    <source>
        <dbReference type="WBParaSite" id="TMUE_0000000514.1"/>
    </source>
</evidence>
<dbReference type="GO" id="GO:0036064">
    <property type="term" value="C:ciliary basal body"/>
    <property type="evidence" value="ECO:0007669"/>
    <property type="project" value="TreeGrafter"/>
</dbReference>
<dbReference type="AlphaFoldDB" id="A0A5S6R415"/>
<dbReference type="SUPFAM" id="SSF48452">
    <property type="entry name" value="TPR-like"/>
    <property type="match status" value="1"/>
</dbReference>
<evidence type="ECO:0000313" key="3">
    <source>
        <dbReference type="Proteomes" id="UP000046395"/>
    </source>
</evidence>
<accession>A0A5S6R415</accession>
<dbReference type="WBParaSite" id="TMUE_0000000514.1">
    <property type="protein sequence ID" value="TMUE_0000000514.1"/>
    <property type="gene ID" value="WBGene00296454"/>
</dbReference>
<feature type="compositionally biased region" description="Low complexity" evidence="2">
    <location>
        <begin position="81"/>
        <end position="96"/>
    </location>
</feature>
<dbReference type="InterPro" id="IPR019734">
    <property type="entry name" value="TPR_rpt"/>
</dbReference>
<dbReference type="Proteomes" id="UP000046395">
    <property type="component" value="Unassembled WGS sequence"/>
</dbReference>
<dbReference type="InterPro" id="IPR028796">
    <property type="entry name" value="BBS8"/>
</dbReference>
<protein>
    <submittedName>
        <fullName evidence="4 5">Tetratricopeptide repeat protein 8</fullName>
    </submittedName>
</protein>
<reference evidence="3" key="1">
    <citation type="submission" date="2013-11" db="EMBL/GenBank/DDBJ databases">
        <authorList>
            <person name="Aslett M."/>
        </authorList>
    </citation>
    <scope>NUCLEOTIDE SEQUENCE [LARGE SCALE GENOMIC DNA]</scope>
    <source>
        <strain evidence="3">Edinburgh</strain>
    </source>
</reference>
<name>A0A5S6R415_TRIMR</name>
<dbReference type="CDD" id="cd21341">
    <property type="entry name" value="TTC8_N"/>
    <property type="match status" value="1"/>
</dbReference>
<reference evidence="4 5" key="3">
    <citation type="submission" date="2019-12" db="UniProtKB">
        <authorList>
            <consortium name="WormBaseParasite"/>
        </authorList>
    </citation>
    <scope>IDENTIFICATION</scope>
</reference>
<keyword evidence="1" id="KW-0802">TPR repeat</keyword>
<evidence type="ECO:0000313" key="5">
    <source>
        <dbReference type="WBParaSite" id="TMUE_3000014054.1"/>
    </source>
</evidence>
<feature type="region of interest" description="Disordered" evidence="2">
    <location>
        <begin position="71"/>
        <end position="118"/>
    </location>
</feature>
<feature type="repeat" description="TPR" evidence="1">
    <location>
        <begin position="448"/>
        <end position="481"/>
    </location>
</feature>
<sequence length="498" mass="56412">MDNLYVALYHYRQRNFDKSVEECSKALEANPYDQAAWCLKLNCLVREVKLDDIDLEETGIAEELLNEEVLSGMPRPETSLRRTTSSSSGTTSQSIRPRTRAGRPVTGVLRPESQMSKSDTLQAALRTGRSVQTARPLTSVTGRFIRLGTASMLATEGAFINVSRLNLPKYASRQEFSRPLFEYLYFNLNDVRTALQLALLAESTNQSDWYWKLQVGRCYSRIGQYRDAEKSIKSAYVQQPSITTVLHLSKVYCAIDQPLKAIEVLKQALNKFNEDTALLKALCIIYEKLNNQVEIDSLLRRILRQDSIDIEAIASVATNYFYNDLPELAMRFFRRILQMGVVTTEVYLNIGLCCFNAQQFDLAVDCLRQAVQMATDEQSGDVWYNIGYIALATGDLQWAKQCFSLCLTYSGDYAEAWCNLAVIEIREGSDSQANSLLETAMIHGGHTFEPFYNYALLQYKAGNFQSSLNAVKKSLDIYPEHTASKELFKLLSNLLIRL</sequence>
<dbReference type="Pfam" id="PF13181">
    <property type="entry name" value="TPR_8"/>
    <property type="match status" value="2"/>
</dbReference>
<dbReference type="WBParaSite" id="TMUE_3000014054.1">
    <property type="protein sequence ID" value="TMUE_3000014054.1"/>
    <property type="gene ID" value="WBGene00290132"/>
</dbReference>
<reference evidence="3" key="2">
    <citation type="submission" date="2014-03" db="EMBL/GenBank/DDBJ databases">
        <title>The whipworm genome and dual-species transcriptomics of an intimate host-pathogen interaction.</title>
        <authorList>
            <person name="Foth B.J."/>
            <person name="Tsai I.J."/>
            <person name="Reid A.J."/>
            <person name="Bancroft A.J."/>
            <person name="Nichol S."/>
            <person name="Tracey A."/>
            <person name="Holroyd N."/>
            <person name="Cotton J.A."/>
            <person name="Stanley E.J."/>
            <person name="Zarowiecki M."/>
            <person name="Liu J.Z."/>
            <person name="Huckvale T."/>
            <person name="Cooper P.J."/>
            <person name="Grencis R.K."/>
            <person name="Berriman M."/>
        </authorList>
    </citation>
    <scope>NUCLEOTIDE SEQUENCE [LARGE SCALE GENOMIC DNA]</scope>
    <source>
        <strain evidence="3">Edinburgh</strain>
    </source>
</reference>
<evidence type="ECO:0000256" key="1">
    <source>
        <dbReference type="PROSITE-ProRule" id="PRU00339"/>
    </source>
</evidence>
<dbReference type="Gene3D" id="1.25.40.10">
    <property type="entry name" value="Tetratricopeptide repeat domain"/>
    <property type="match status" value="1"/>
</dbReference>
<evidence type="ECO:0000256" key="2">
    <source>
        <dbReference type="SAM" id="MobiDB-lite"/>
    </source>
</evidence>
<dbReference type="STRING" id="70415.A0A5S6R415"/>
<dbReference type="PROSITE" id="PS50005">
    <property type="entry name" value="TPR"/>
    <property type="match status" value="2"/>
</dbReference>
<dbReference type="PANTHER" id="PTHR44177:SF1">
    <property type="entry name" value="TETRATRICOPEPTIDE REPEAT PROTEIN 8"/>
    <property type="match status" value="1"/>
</dbReference>
<dbReference type="SMART" id="SM00028">
    <property type="entry name" value="TPR"/>
    <property type="match status" value="6"/>
</dbReference>
<organism evidence="3 5">
    <name type="scientific">Trichuris muris</name>
    <name type="common">Mouse whipworm</name>
    <dbReference type="NCBI Taxonomy" id="70415"/>
    <lineage>
        <taxon>Eukaryota</taxon>
        <taxon>Metazoa</taxon>
        <taxon>Ecdysozoa</taxon>
        <taxon>Nematoda</taxon>
        <taxon>Enoplea</taxon>
        <taxon>Dorylaimia</taxon>
        <taxon>Trichinellida</taxon>
        <taxon>Trichuridae</taxon>
        <taxon>Trichuris</taxon>
    </lineage>
</organism>
<feature type="repeat" description="TPR" evidence="1">
    <location>
        <begin position="344"/>
        <end position="377"/>
    </location>
</feature>
<dbReference type="GO" id="GO:0034464">
    <property type="term" value="C:BBSome"/>
    <property type="evidence" value="ECO:0007669"/>
    <property type="project" value="InterPro"/>
</dbReference>
<proteinExistence type="predicted"/>
<dbReference type="GO" id="GO:1905515">
    <property type="term" value="P:non-motile cilium assembly"/>
    <property type="evidence" value="ECO:0007669"/>
    <property type="project" value="InterPro"/>
</dbReference>
<dbReference type="PANTHER" id="PTHR44177">
    <property type="entry name" value="TETRATRICOPEPTIDE REPEAT PROTEIN 8"/>
    <property type="match status" value="1"/>
</dbReference>
<dbReference type="GO" id="GO:0097730">
    <property type="term" value="C:non-motile cilium"/>
    <property type="evidence" value="ECO:0007669"/>
    <property type="project" value="TreeGrafter"/>
</dbReference>
<dbReference type="InterPro" id="IPR011990">
    <property type="entry name" value="TPR-like_helical_dom_sf"/>
</dbReference>